<dbReference type="RefSeq" id="WP_183408576.1">
    <property type="nucleotide sequence ID" value="NZ_JACHWY010000001.1"/>
</dbReference>
<dbReference type="PANTHER" id="PTHR38034">
    <property type="entry name" value="INNER MEMBRANE PROTEIN YPJD"/>
    <property type="match status" value="1"/>
</dbReference>
<dbReference type="Proteomes" id="UP000537130">
    <property type="component" value="Unassembled WGS sequence"/>
</dbReference>
<feature type="transmembrane region" description="Helical" evidence="1">
    <location>
        <begin position="6"/>
        <end position="21"/>
    </location>
</feature>
<feature type="transmembrane region" description="Helical" evidence="1">
    <location>
        <begin position="236"/>
        <end position="257"/>
    </location>
</feature>
<comment type="caution">
    <text evidence="3">The sequence shown here is derived from an EMBL/GenBank/DDBJ whole genome shotgun (WGS) entry which is preliminary data.</text>
</comment>
<dbReference type="AlphaFoldDB" id="A0A7W4W2T6"/>
<dbReference type="PANTHER" id="PTHR38034:SF1">
    <property type="entry name" value="INNER MEMBRANE PROTEIN YPJD"/>
    <property type="match status" value="1"/>
</dbReference>
<evidence type="ECO:0000259" key="2">
    <source>
        <dbReference type="Pfam" id="PF01578"/>
    </source>
</evidence>
<protein>
    <submittedName>
        <fullName evidence="3">ABC-type uncharacterized transport system permease subunit</fullName>
    </submittedName>
</protein>
<feature type="transmembrane region" description="Helical" evidence="1">
    <location>
        <begin position="120"/>
        <end position="147"/>
    </location>
</feature>
<feature type="transmembrane region" description="Helical" evidence="1">
    <location>
        <begin position="87"/>
        <end position="108"/>
    </location>
</feature>
<dbReference type="GO" id="GO:0005886">
    <property type="term" value="C:plasma membrane"/>
    <property type="evidence" value="ECO:0007669"/>
    <property type="project" value="TreeGrafter"/>
</dbReference>
<keyword evidence="1" id="KW-0812">Transmembrane</keyword>
<evidence type="ECO:0000256" key="1">
    <source>
        <dbReference type="SAM" id="Phobius"/>
    </source>
</evidence>
<sequence>MNTALSLLAIAFYTIATVLLWQEIRQGHARYKLALVLGIVATFCHGTASFLGMFTPRGMNISLTEMSLLISWFVVVITLISGMLRPLLNILVMIFPFTAVILVITLFTEAEPRLIAQPGGMMFHIALSVLSYSVLTMAALQAIVLAIQEYRLKHHQLRGILKALPPLVTMEAMLFELVLIGFILLTLSIGSGFFYVDDLFTQHLVHKTAFSIMAWGCFGILLIGRHQLGWRSRTAIRWTLAAFALLLLGYVGSKFVLEILLNRI</sequence>
<keyword evidence="4" id="KW-1185">Reference proteome</keyword>
<reference evidence="3 4" key="1">
    <citation type="submission" date="2020-08" db="EMBL/GenBank/DDBJ databases">
        <title>Genomic Encyclopedia of Type Strains, Phase III (KMG-III): the genomes of soil and plant-associated and newly described type strains.</title>
        <authorList>
            <person name="Whitman W."/>
        </authorList>
    </citation>
    <scope>NUCLEOTIDE SEQUENCE [LARGE SCALE GENOMIC DNA]</scope>
    <source>
        <strain evidence="3 4">CECT 8654</strain>
    </source>
</reference>
<feature type="transmembrane region" description="Helical" evidence="1">
    <location>
        <begin position="208"/>
        <end position="224"/>
    </location>
</feature>
<keyword evidence="1" id="KW-1133">Transmembrane helix</keyword>
<proteinExistence type="predicted"/>
<dbReference type="GO" id="GO:0017004">
    <property type="term" value="P:cytochrome complex assembly"/>
    <property type="evidence" value="ECO:0007669"/>
    <property type="project" value="InterPro"/>
</dbReference>
<name>A0A7W4W2T6_9GAMM</name>
<evidence type="ECO:0000313" key="3">
    <source>
        <dbReference type="EMBL" id="MBB3045854.1"/>
    </source>
</evidence>
<dbReference type="InterPro" id="IPR052372">
    <property type="entry name" value="YpjD/HemX"/>
</dbReference>
<keyword evidence="1" id="KW-0472">Membrane</keyword>
<dbReference type="EMBL" id="JACHWY010000001">
    <property type="protein sequence ID" value="MBB3045854.1"/>
    <property type="molecule type" value="Genomic_DNA"/>
</dbReference>
<feature type="domain" description="Cytochrome c assembly protein" evidence="2">
    <location>
        <begin position="62"/>
        <end position="260"/>
    </location>
</feature>
<dbReference type="Pfam" id="PF01578">
    <property type="entry name" value="Cytochrom_C_asm"/>
    <property type="match status" value="1"/>
</dbReference>
<feature type="transmembrane region" description="Helical" evidence="1">
    <location>
        <begin position="61"/>
        <end position="80"/>
    </location>
</feature>
<organism evidence="3 4">
    <name type="scientific">Litorivivens lipolytica</name>
    <dbReference type="NCBI Taxonomy" id="1524264"/>
    <lineage>
        <taxon>Bacteria</taxon>
        <taxon>Pseudomonadati</taxon>
        <taxon>Pseudomonadota</taxon>
        <taxon>Gammaproteobacteria</taxon>
        <taxon>Litorivivens</taxon>
    </lineage>
</organism>
<accession>A0A7W4W2T6</accession>
<gene>
    <name evidence="3" type="ORF">FHR99_000090</name>
</gene>
<dbReference type="InterPro" id="IPR002541">
    <property type="entry name" value="Cyt_c_assembly"/>
</dbReference>
<feature type="transmembrane region" description="Helical" evidence="1">
    <location>
        <begin position="33"/>
        <end position="55"/>
    </location>
</feature>
<dbReference type="GO" id="GO:0020037">
    <property type="term" value="F:heme binding"/>
    <property type="evidence" value="ECO:0007669"/>
    <property type="project" value="InterPro"/>
</dbReference>
<evidence type="ECO:0000313" key="4">
    <source>
        <dbReference type="Proteomes" id="UP000537130"/>
    </source>
</evidence>
<feature type="transmembrane region" description="Helical" evidence="1">
    <location>
        <begin position="168"/>
        <end position="196"/>
    </location>
</feature>